<dbReference type="RefSeq" id="WP_220300600.1">
    <property type="nucleotide sequence ID" value="NZ_JAEUAW010000006.1"/>
</dbReference>
<dbReference type="Proteomes" id="UP001196843">
    <property type="component" value="Unassembled WGS sequence"/>
</dbReference>
<dbReference type="EMBL" id="JAEUAW010000006">
    <property type="protein sequence ID" value="MBW9093870.1"/>
    <property type="molecule type" value="Genomic_DNA"/>
</dbReference>
<reference evidence="1 2" key="1">
    <citation type="journal article" date="2021" name="MBio">
        <title>Poor Competitiveness of Bradyrhizobium in Pigeon Pea Root Colonization in Indian Soils.</title>
        <authorList>
            <person name="Chalasani D."/>
            <person name="Basu A."/>
            <person name="Pullabhotla S.V.S.R.N."/>
            <person name="Jorrin B."/>
            <person name="Neal A.L."/>
            <person name="Poole P.S."/>
            <person name="Podile A.R."/>
            <person name="Tkacz A."/>
        </authorList>
    </citation>
    <scope>NUCLEOTIDE SEQUENCE [LARGE SCALE GENOMIC DNA]</scope>
    <source>
        <strain evidence="1 2">HU14</strain>
    </source>
</reference>
<accession>A0ABS7HN64</accession>
<comment type="caution">
    <text evidence="1">The sequence shown here is derived from an EMBL/GenBank/DDBJ whole genome shotgun (WGS) entry which is preliminary data.</text>
</comment>
<dbReference type="GO" id="GO:0016874">
    <property type="term" value="F:ligase activity"/>
    <property type="evidence" value="ECO:0007669"/>
    <property type="project" value="UniProtKB-KW"/>
</dbReference>
<dbReference type="SUPFAM" id="SSF55144">
    <property type="entry name" value="LigT-like"/>
    <property type="match status" value="1"/>
</dbReference>
<sequence>MAENDSRTLLVVLALPEPLAVGQTVDRRAWPAHVTLASNFVVSEPSEVVVRVVTRACAVEPPLVLRFGDRAWFGPLHDIPVQLVESPQIVALHERLADALHGLAGFAVDAPAYWRDGYRPHMTHVPGVSTASGTSVRLPFIAIASMTGRSATVISALELGKDAGGT</sequence>
<evidence type="ECO:0000313" key="2">
    <source>
        <dbReference type="Proteomes" id="UP001196843"/>
    </source>
</evidence>
<name>A0ABS7HN64_9MICO</name>
<protein>
    <submittedName>
        <fullName evidence="1">2'-5' RNA ligase family protein</fullName>
    </submittedName>
</protein>
<proteinExistence type="predicted"/>
<keyword evidence="2" id="KW-1185">Reference proteome</keyword>
<keyword evidence="1" id="KW-0436">Ligase</keyword>
<organism evidence="1 2">
    <name type="scientific">Microbacterium jejuense</name>
    <dbReference type="NCBI Taxonomy" id="1263637"/>
    <lineage>
        <taxon>Bacteria</taxon>
        <taxon>Bacillati</taxon>
        <taxon>Actinomycetota</taxon>
        <taxon>Actinomycetes</taxon>
        <taxon>Micrococcales</taxon>
        <taxon>Microbacteriaceae</taxon>
        <taxon>Microbacterium</taxon>
    </lineage>
</organism>
<evidence type="ECO:0000313" key="1">
    <source>
        <dbReference type="EMBL" id="MBW9093870.1"/>
    </source>
</evidence>
<gene>
    <name evidence="1" type="ORF">JNB62_09265</name>
</gene>
<dbReference type="InterPro" id="IPR009097">
    <property type="entry name" value="Cyclic_Pdiesterase"/>
</dbReference>
<dbReference type="Gene3D" id="3.90.1140.10">
    <property type="entry name" value="Cyclic phosphodiesterase"/>
    <property type="match status" value="1"/>
</dbReference>
<dbReference type="Pfam" id="PF13563">
    <property type="entry name" value="2_5_RNA_ligase2"/>
    <property type="match status" value="1"/>
</dbReference>